<dbReference type="OrthoDB" id="419320at2"/>
<sequence>MGQKVRVPSSTEAYFLQLVNEARATAGIRPLMVDSELMYAADYHNQWMDSTDTVSHTGWNGSGAGDRLTNHGYAWQDNGENVAYLNGALSEATARQLFDDLMRSPEGRDNILNGSFEETGIVLGQGTLDGKSVVFLTQAFAKPTEAERAEAYDKVGSYLGTEGDDVIRGSDGVDVMYGGAGNDVYYMNNVNDRIGERVGEGYDHIYSSVGAYMANEQVERITLTGSADVSATGNNLNNRITGNAGANYIYGSGGNDILNGKGGKDILSGGKGSDTFVFDSAEEANGDTIDDFGAYGDPYTLQGRDKIDLSAIDANAKITGNQAFTFIGTERFHNVPGELHYYHPGVVYGRNWGDTYISGDTNGDGKADFAIKLPGWQMPSADDFVL</sequence>
<organism evidence="2 3">
    <name type="scientific">Microvirga lotononidis</name>
    <dbReference type="NCBI Taxonomy" id="864069"/>
    <lineage>
        <taxon>Bacteria</taxon>
        <taxon>Pseudomonadati</taxon>
        <taxon>Pseudomonadota</taxon>
        <taxon>Alphaproteobacteria</taxon>
        <taxon>Hyphomicrobiales</taxon>
        <taxon>Methylobacteriaceae</taxon>
        <taxon>Microvirga</taxon>
    </lineage>
</organism>
<dbReference type="EMBL" id="JH660637">
    <property type="protein sequence ID" value="EIM30522.1"/>
    <property type="molecule type" value="Genomic_DNA"/>
</dbReference>
<dbReference type="RefSeq" id="WP_009489399.1">
    <property type="nucleotide sequence ID" value="NZ_CP141048.1"/>
</dbReference>
<evidence type="ECO:0000259" key="1">
    <source>
        <dbReference type="Pfam" id="PF00188"/>
    </source>
</evidence>
<dbReference type="InterPro" id="IPR035940">
    <property type="entry name" value="CAP_sf"/>
</dbReference>
<dbReference type="InterPro" id="IPR001343">
    <property type="entry name" value="Hemolysn_Ca-bd"/>
</dbReference>
<dbReference type="PANTHER" id="PTHR31157">
    <property type="entry name" value="SCP DOMAIN-CONTAINING PROTEIN"/>
    <property type="match status" value="1"/>
</dbReference>
<accession>I4Z2T0</accession>
<protein>
    <submittedName>
        <fullName evidence="2">Putative calcium-binding protein</fullName>
    </submittedName>
</protein>
<dbReference type="Gene3D" id="2.150.10.10">
    <property type="entry name" value="Serralysin-like metalloprotease, C-terminal"/>
    <property type="match status" value="1"/>
</dbReference>
<dbReference type="GO" id="GO:0005509">
    <property type="term" value="F:calcium ion binding"/>
    <property type="evidence" value="ECO:0007669"/>
    <property type="project" value="InterPro"/>
</dbReference>
<evidence type="ECO:0000313" key="3">
    <source>
        <dbReference type="Proteomes" id="UP000003947"/>
    </source>
</evidence>
<dbReference type="SUPFAM" id="SSF51120">
    <property type="entry name" value="beta-Roll"/>
    <property type="match status" value="1"/>
</dbReference>
<name>I4Z2T0_9HYPH</name>
<dbReference type="eggNOG" id="COG2931">
    <property type="taxonomic scope" value="Bacteria"/>
</dbReference>
<dbReference type="Pfam" id="PF00353">
    <property type="entry name" value="HemolysinCabind"/>
    <property type="match status" value="2"/>
</dbReference>
<dbReference type="Pfam" id="PF00188">
    <property type="entry name" value="CAP"/>
    <property type="match status" value="1"/>
</dbReference>
<proteinExistence type="predicted"/>
<dbReference type="Gene3D" id="3.40.33.10">
    <property type="entry name" value="CAP"/>
    <property type="match status" value="1"/>
</dbReference>
<evidence type="ECO:0000313" key="2">
    <source>
        <dbReference type="EMBL" id="EIM30522.1"/>
    </source>
</evidence>
<dbReference type="InterPro" id="IPR014044">
    <property type="entry name" value="CAP_dom"/>
</dbReference>
<gene>
    <name evidence="2" type="ORF">MicloDRAFT_00007720</name>
</gene>
<dbReference type="PRINTS" id="PR00313">
    <property type="entry name" value="CABNDNGRPT"/>
</dbReference>
<dbReference type="AlphaFoldDB" id="I4Z2T0"/>
<dbReference type="STRING" id="864069.MicloDRAFT_00007720"/>
<dbReference type="PROSITE" id="PS00330">
    <property type="entry name" value="HEMOLYSIN_CALCIUM"/>
    <property type="match status" value="1"/>
</dbReference>
<keyword evidence="3" id="KW-1185">Reference proteome</keyword>
<reference evidence="2 3" key="1">
    <citation type="submission" date="2012-02" db="EMBL/GenBank/DDBJ databases">
        <title>Improved High-Quality Draft sequence of Microvirga sp. WSM3557.</title>
        <authorList>
            <consortium name="US DOE Joint Genome Institute"/>
            <person name="Lucas S."/>
            <person name="Han J."/>
            <person name="Lapidus A."/>
            <person name="Cheng J.-F."/>
            <person name="Goodwin L."/>
            <person name="Pitluck S."/>
            <person name="Peters L."/>
            <person name="Zhang X."/>
            <person name="Detter J.C."/>
            <person name="Han C."/>
            <person name="Tapia R."/>
            <person name="Land M."/>
            <person name="Hauser L."/>
            <person name="Kyrpides N."/>
            <person name="Ivanova N."/>
            <person name="Pagani I."/>
            <person name="Brau L."/>
            <person name="Yates R."/>
            <person name="O'Hara G."/>
            <person name="Rui T."/>
            <person name="Howieson J."/>
            <person name="Reeve W."/>
            <person name="Woyke T."/>
        </authorList>
    </citation>
    <scope>NUCLEOTIDE SEQUENCE [LARGE SCALE GENOMIC DNA]</scope>
    <source>
        <strain evidence="2 3">WSM3557</strain>
    </source>
</reference>
<dbReference type="InterPro" id="IPR011049">
    <property type="entry name" value="Serralysin-like_metalloprot_C"/>
</dbReference>
<dbReference type="CDD" id="cd05379">
    <property type="entry name" value="CAP_bacterial"/>
    <property type="match status" value="1"/>
</dbReference>
<dbReference type="HOGENOM" id="CLU_715344_0_0_5"/>
<feature type="domain" description="SCP" evidence="1">
    <location>
        <begin position="16"/>
        <end position="139"/>
    </location>
</feature>
<dbReference type="Proteomes" id="UP000003947">
    <property type="component" value="Unassembled WGS sequence"/>
</dbReference>
<dbReference type="PATRIC" id="fig|864069.3.peg.860"/>
<dbReference type="PANTHER" id="PTHR31157:SF1">
    <property type="entry name" value="SCP DOMAIN-CONTAINING PROTEIN"/>
    <property type="match status" value="1"/>
</dbReference>
<dbReference type="SUPFAM" id="SSF55797">
    <property type="entry name" value="PR-1-like"/>
    <property type="match status" value="1"/>
</dbReference>
<dbReference type="InterPro" id="IPR018511">
    <property type="entry name" value="Hemolysin-typ_Ca-bd_CS"/>
</dbReference>